<name>A0A3N0YM90_ANAGA</name>
<keyword evidence="2" id="KW-1185">Reference proteome</keyword>
<accession>A0A3N0YM90</accession>
<gene>
    <name evidence="1" type="ORF">DPX16_6467</name>
</gene>
<dbReference type="PANTHER" id="PTHR24401:SF29">
    <property type="entry name" value="SI:CH211-243P7.3-RELATED"/>
    <property type="match status" value="1"/>
</dbReference>
<dbReference type="PANTHER" id="PTHR24401">
    <property type="entry name" value="SI:CH211-243P7.3-RELATED"/>
    <property type="match status" value="1"/>
</dbReference>
<reference evidence="1 2" key="1">
    <citation type="submission" date="2018-10" db="EMBL/GenBank/DDBJ databases">
        <title>Genome assembly for a Yunnan-Guizhou Plateau 3E fish, Anabarilius grahami (Regan), and its evolutionary and genetic applications.</title>
        <authorList>
            <person name="Jiang W."/>
        </authorList>
    </citation>
    <scope>NUCLEOTIDE SEQUENCE [LARGE SCALE GENOMIC DNA]</scope>
    <source>
        <strain evidence="1">AG-KIZ</strain>
        <tissue evidence="1">Muscle</tissue>
    </source>
</reference>
<organism evidence="1 2">
    <name type="scientific">Anabarilius grahami</name>
    <name type="common">Kanglang fish</name>
    <name type="synonym">Barilius grahami</name>
    <dbReference type="NCBI Taxonomy" id="495550"/>
    <lineage>
        <taxon>Eukaryota</taxon>
        <taxon>Metazoa</taxon>
        <taxon>Chordata</taxon>
        <taxon>Craniata</taxon>
        <taxon>Vertebrata</taxon>
        <taxon>Euteleostomi</taxon>
        <taxon>Actinopterygii</taxon>
        <taxon>Neopterygii</taxon>
        <taxon>Teleostei</taxon>
        <taxon>Ostariophysi</taxon>
        <taxon>Cypriniformes</taxon>
        <taxon>Xenocyprididae</taxon>
        <taxon>Xenocypridinae</taxon>
        <taxon>Xenocypridinae incertae sedis</taxon>
        <taxon>Anabarilius</taxon>
    </lineage>
</organism>
<sequence>MFEEWEQMTIRLDVWHFMRRFAVGCTTYSHQLYATFISRLSHCIFMWDQGDLTAAKRAELEADRKPSSEADVLRCISRSKLALQENHPWYQGDPGDD</sequence>
<dbReference type="EMBL" id="RJVU01035944">
    <property type="protein sequence ID" value="ROL47287.1"/>
    <property type="molecule type" value="Genomic_DNA"/>
</dbReference>
<protein>
    <submittedName>
        <fullName evidence="1">Uncharacterized protein</fullName>
    </submittedName>
</protein>
<comment type="caution">
    <text evidence="1">The sequence shown here is derived from an EMBL/GenBank/DDBJ whole genome shotgun (WGS) entry which is preliminary data.</text>
</comment>
<proteinExistence type="predicted"/>
<evidence type="ECO:0000313" key="2">
    <source>
        <dbReference type="Proteomes" id="UP000281406"/>
    </source>
</evidence>
<evidence type="ECO:0000313" key="1">
    <source>
        <dbReference type="EMBL" id="ROL47287.1"/>
    </source>
</evidence>
<dbReference type="Proteomes" id="UP000281406">
    <property type="component" value="Unassembled WGS sequence"/>
</dbReference>
<dbReference type="OrthoDB" id="10058592at2759"/>
<dbReference type="AlphaFoldDB" id="A0A3N0YM90"/>